<evidence type="ECO:0000313" key="3">
    <source>
        <dbReference type="EMBL" id="CAE7552795.1"/>
    </source>
</evidence>
<feature type="region of interest" description="Disordered" evidence="1">
    <location>
        <begin position="303"/>
        <end position="328"/>
    </location>
</feature>
<dbReference type="Pfam" id="PF07727">
    <property type="entry name" value="RVT_2"/>
    <property type="match status" value="1"/>
</dbReference>
<dbReference type="Proteomes" id="UP000604046">
    <property type="component" value="Unassembled WGS sequence"/>
</dbReference>
<feature type="compositionally biased region" description="Basic and acidic residues" evidence="1">
    <location>
        <begin position="74"/>
        <end position="104"/>
    </location>
</feature>
<proteinExistence type="predicted"/>
<protein>
    <submittedName>
        <fullName evidence="3">RE2 protein</fullName>
    </submittedName>
</protein>
<gene>
    <name evidence="3" type="primary">RE2</name>
    <name evidence="3" type="ORF">SNAT2548_LOCUS31048</name>
</gene>
<feature type="region of interest" description="Disordered" evidence="1">
    <location>
        <begin position="1"/>
        <end position="29"/>
    </location>
</feature>
<evidence type="ECO:0000313" key="4">
    <source>
        <dbReference type="Proteomes" id="UP000604046"/>
    </source>
</evidence>
<reference evidence="3" key="1">
    <citation type="submission" date="2021-02" db="EMBL/GenBank/DDBJ databases">
        <authorList>
            <person name="Dougan E. K."/>
            <person name="Rhodes N."/>
            <person name="Thang M."/>
            <person name="Chan C."/>
        </authorList>
    </citation>
    <scope>NUCLEOTIDE SEQUENCE</scope>
</reference>
<feature type="region of interest" description="Disordered" evidence="1">
    <location>
        <begin position="65"/>
        <end position="151"/>
    </location>
</feature>
<feature type="compositionally biased region" description="Polar residues" evidence="1">
    <location>
        <begin position="1165"/>
        <end position="1178"/>
    </location>
</feature>
<feature type="region of interest" description="Disordered" evidence="1">
    <location>
        <begin position="1051"/>
        <end position="1098"/>
    </location>
</feature>
<sequence length="1913" mass="216720">MTTPQAAEEQADGGQAEQSGDARPYQWDRQWGADDWRDRRWYSSWNTAWQGAPWSGWTSSASWWWNGAWGDSDSSDRWQKPDGTESRGKHQQEERRTQAERRESASTAPAEDESDRHPDHVDSVDDGSTGGESRANPKTGKDFVPEYDGKGPMREYQRRVRLFEASTGTTPPTELKSSWSASQDKLGWLLNPCLSRISSIKTELEPLEFLRVFSTLAEFYKNFRREKGQEFVAYDMAFRAQLQRLDEIGGGIDGVTKAYWFLEKAGLSAELRKQVVAAAGGVYDYVKLRSALVAIVPQVHRAEEERSSAAPQVRQWKRGGPTSHPRQVHATLDDGELEEEAQFEDAGEDQGSEDADKLEAELEVLMTQAARKRAQVEKARGFTKNEAPEEREKRIRDMKSRMPCSACKAHGKTVYGHWHSDDACPYKSKGKASGSGKPVLAVVEEDLSDSEEDDFGPGESPIFVTVMEENWCASVGQGKNLYPREHRPIALSDTCCARTVVGEKWMQDHIKYLHNQGEDVFIVDEKRPFRFGGGPRVYSTYAVIFPLQVSGSMKVAFVRASVVQQEVPLLMSKNALKNLGATLDLAAGSLQLTALDASVRLVETASGLCGFEINQNPSERNLEVPPSELLADGCEVMICPDRDRQVHAVRQDRRERDRECEALAEQYLAEKRFRYRDLLHIVRKLPLKERRDHRDIDGRKDEPVTSFLGGLWVHGGFHGIAKTAKRYPAVIQYINAFMQKKHPGGWTSFVLMKNISTKIHKDVNNEVNTMSTTVSFGRFRGGRLWVSLSDGEKPPGGRDIVYMQDDEGNPQRGYGVCTQKTPYTFDPRCAHATCPWEGERWCLTMYTSRGIQHASQMSMLAPKKKEEYVKAIGARCTVKEEDLKQHTVERLKEIWAVLKPTSRKKTLLPSGWRRFDLEGLKELYSSVVVPSLQREHNGHWGRWNRGHLIMQMEMWMDECMENPDEIPEETHPHQTPLCKRCTLPMIERTNRVNGEGFFGCLRFPMCRETLPLLYNGLPTVYVQESMLGEEKKGNKAEAKGRAKEKGLFNPKARVKGPKEVDPALSSNSQGSWVQAGRIPVDEVSSEDESQKPGAERKVNVNLTPQEIQMIEKMRAEKEEATSGNKVVIFDKLRTRGVSESCSEAWQRVFGNMSDSEDHGEHASVPEQSQEPIRTGLSSDGISFDVPAGRCFLVAGEHLREAIGDEKQYGDPEVQKALALFKKVPKEATYEDLLGQADPEPMGDLEDQPIGRDLTEDVEMDISDQAGLPEEYRSMVGYVGWYHDRFMNPVLVSHKTWALRTPEQKYSPESFPYRSTWVRIGGEWKRIEHEVKWSELEDPNAIISGGPASLMVTVFQSRTRRERCLEDVPVALKKPRIESSGSQVHAVMTKGALGKNKLKRMLEKEVPYEKIPEHEKELYRAAEEKEWKSWCDFNSCEILSPEESARVEREKGDRILPSRYVYRNKHAGLLDDQGRPLPVKAKARLCLQGHLCPDSRSGEIQVDSPTIERVSTMIFLHQVISQGWMSDWFIGDISNAFLQGAPLQGKEMFMRQPRQGLKGMLPGQLLKLLKPVYGRPDAPRAWYNELARVLEEELHLQKCVTDQCLFTLRDDQNRVRGLLVIHVDDLMLCHDGSQLGKDTVQKLKARFPFGTWDRVMDQKNGVTYCGKEIRILNDEKGEQVIALSQNGFIDGRVQKLEISRERRAESEQRATEEERSEYRSVVGSLQWLITQTRPDLAFEVNQLQKRIADLRVHDLVRANRAVQEATQHRLEIIFRNLGPDAELVVYHDAGLYSSVGVELDEREADDVLQTGMEKKLIYSQKGAVVGFVQKGATQKKNERVHLNMIDWKSATNRRVVESSFAAETHAALMGHGMARFAQVLVSEVRHGKEIVSALGDEDWQGVVSTTLCIKTVNI</sequence>
<feature type="compositionally biased region" description="Basic and acidic residues" evidence="1">
    <location>
        <begin position="1088"/>
        <end position="1098"/>
    </location>
</feature>
<dbReference type="InterPro" id="IPR013103">
    <property type="entry name" value="RVT_2"/>
</dbReference>
<dbReference type="OrthoDB" id="5989967at2759"/>
<evidence type="ECO:0000259" key="2">
    <source>
        <dbReference type="Pfam" id="PF07727"/>
    </source>
</evidence>
<organism evidence="3 4">
    <name type="scientific">Symbiodinium natans</name>
    <dbReference type="NCBI Taxonomy" id="878477"/>
    <lineage>
        <taxon>Eukaryota</taxon>
        <taxon>Sar</taxon>
        <taxon>Alveolata</taxon>
        <taxon>Dinophyceae</taxon>
        <taxon>Suessiales</taxon>
        <taxon>Symbiodiniaceae</taxon>
        <taxon>Symbiodinium</taxon>
    </lineage>
</organism>
<keyword evidence="4" id="KW-1185">Reference proteome</keyword>
<name>A0A812U5H0_9DINO</name>
<comment type="caution">
    <text evidence="3">The sequence shown here is derived from an EMBL/GenBank/DDBJ whole genome shotgun (WGS) entry which is preliminary data.</text>
</comment>
<dbReference type="Gene3D" id="3.30.65.10">
    <property type="entry name" value="Bacterial Topoisomerase I, domain 1"/>
    <property type="match status" value="1"/>
</dbReference>
<evidence type="ECO:0000256" key="1">
    <source>
        <dbReference type="SAM" id="MobiDB-lite"/>
    </source>
</evidence>
<feature type="compositionally biased region" description="Basic and acidic residues" evidence="1">
    <location>
        <begin position="114"/>
        <end position="123"/>
    </location>
</feature>
<feature type="compositionally biased region" description="Basic and acidic residues" evidence="1">
    <location>
        <begin position="139"/>
        <end position="151"/>
    </location>
</feature>
<feature type="compositionally biased region" description="Low complexity" evidence="1">
    <location>
        <begin position="1"/>
        <end position="22"/>
    </location>
</feature>
<feature type="domain" description="Reverse transcriptase Ty1/copia-type" evidence="2">
    <location>
        <begin position="1446"/>
        <end position="1651"/>
    </location>
</feature>
<feature type="region of interest" description="Disordered" evidence="1">
    <location>
        <begin position="1153"/>
        <end position="1178"/>
    </location>
</feature>
<dbReference type="EMBL" id="CAJNDS010002635">
    <property type="protein sequence ID" value="CAE7552795.1"/>
    <property type="molecule type" value="Genomic_DNA"/>
</dbReference>
<accession>A0A812U5H0</accession>